<dbReference type="Proteomes" id="UP000619260">
    <property type="component" value="Unassembled WGS sequence"/>
</dbReference>
<dbReference type="AlphaFoldDB" id="A0A8J3YTH0"/>
<name>A0A8J3YTH0_9ACTN</name>
<organism evidence="2 3">
    <name type="scientific">Virgisporangium aliadipatigenens</name>
    <dbReference type="NCBI Taxonomy" id="741659"/>
    <lineage>
        <taxon>Bacteria</taxon>
        <taxon>Bacillati</taxon>
        <taxon>Actinomycetota</taxon>
        <taxon>Actinomycetes</taxon>
        <taxon>Micromonosporales</taxon>
        <taxon>Micromonosporaceae</taxon>
        <taxon>Virgisporangium</taxon>
    </lineage>
</organism>
<comment type="caution">
    <text evidence="2">The sequence shown here is derived from an EMBL/GenBank/DDBJ whole genome shotgun (WGS) entry which is preliminary data.</text>
</comment>
<keyword evidence="3" id="KW-1185">Reference proteome</keyword>
<dbReference type="Gene3D" id="1.20.1420.60">
    <property type="match status" value="1"/>
</dbReference>
<gene>
    <name evidence="2" type="ORF">Val02_82750</name>
</gene>
<evidence type="ECO:0000259" key="1">
    <source>
        <dbReference type="Pfam" id="PF14300"/>
    </source>
</evidence>
<feature type="domain" description="DNA mimic protein DMP19 C-terminal" evidence="1">
    <location>
        <begin position="47"/>
        <end position="165"/>
    </location>
</feature>
<accession>A0A8J3YTH0</accession>
<protein>
    <recommendedName>
        <fullName evidence="1">DNA mimic protein DMP19 C-terminal domain-containing protein</fullName>
    </recommendedName>
</protein>
<dbReference type="EMBL" id="BOPF01000047">
    <property type="protein sequence ID" value="GIJ51389.1"/>
    <property type="molecule type" value="Genomic_DNA"/>
</dbReference>
<proteinExistence type="predicted"/>
<evidence type="ECO:0000313" key="3">
    <source>
        <dbReference type="Proteomes" id="UP000619260"/>
    </source>
</evidence>
<dbReference type="InterPro" id="IPR025402">
    <property type="entry name" value="DMP19_C"/>
</dbReference>
<reference evidence="2" key="1">
    <citation type="submission" date="2021-01" db="EMBL/GenBank/DDBJ databases">
        <title>Whole genome shotgun sequence of Virgisporangium aliadipatigenens NBRC 105644.</title>
        <authorList>
            <person name="Komaki H."/>
            <person name="Tamura T."/>
        </authorList>
    </citation>
    <scope>NUCLEOTIDE SEQUENCE</scope>
    <source>
        <strain evidence="2">NBRC 105644</strain>
    </source>
</reference>
<evidence type="ECO:0000313" key="2">
    <source>
        <dbReference type="EMBL" id="GIJ51389.1"/>
    </source>
</evidence>
<dbReference type="Pfam" id="PF14300">
    <property type="entry name" value="DMP19"/>
    <property type="match status" value="1"/>
</dbReference>
<sequence length="178" mass="19837">MAPWLVVIDWQAVCGFDPAQLQRVLLAELDNLMGGLSEHQEDDRLAGLPAPLRVMWLLSWLDFEVTHGSLLAYFYNSHGRHAALAEQALRDIGAVQMADVLMRARQSVDAENEQWAAQRAVLGLPHAVVRPYEGLPSGEALVGLTDLYWAAADEEDWGDKLDTFLLTAVQQEACRDDR</sequence>